<dbReference type="AlphaFoldDB" id="A0A9R1XHV3"/>
<evidence type="ECO:0000256" key="1">
    <source>
        <dbReference type="SAM" id="Phobius"/>
    </source>
</evidence>
<sequence length="106" mass="12015">MPKSYAKSSLNVNSRFKKKIKVKCGCEDLCLVFVSRTPKKSSQEILGGEGGCGFFKWVDDEGVQKQDVMPESNRHTKQRQMMELIQMVVVLLGAILFMLVLVVYKI</sequence>
<keyword evidence="3" id="KW-1185">Reference proteome</keyword>
<evidence type="ECO:0000313" key="3">
    <source>
        <dbReference type="Proteomes" id="UP000235145"/>
    </source>
</evidence>
<feature type="transmembrane region" description="Helical" evidence="1">
    <location>
        <begin position="84"/>
        <end position="104"/>
    </location>
</feature>
<dbReference type="Proteomes" id="UP000235145">
    <property type="component" value="Unassembled WGS sequence"/>
</dbReference>
<proteinExistence type="predicted"/>
<accession>A0A9R1XHV3</accession>
<reference evidence="2 3" key="1">
    <citation type="journal article" date="2017" name="Nat. Commun.">
        <title>Genome assembly with in vitro proximity ligation data and whole-genome triplication in lettuce.</title>
        <authorList>
            <person name="Reyes-Chin-Wo S."/>
            <person name="Wang Z."/>
            <person name="Yang X."/>
            <person name="Kozik A."/>
            <person name="Arikit S."/>
            <person name="Song C."/>
            <person name="Xia L."/>
            <person name="Froenicke L."/>
            <person name="Lavelle D.O."/>
            <person name="Truco M.J."/>
            <person name="Xia R."/>
            <person name="Zhu S."/>
            <person name="Xu C."/>
            <person name="Xu H."/>
            <person name="Xu X."/>
            <person name="Cox K."/>
            <person name="Korf I."/>
            <person name="Meyers B.C."/>
            <person name="Michelmore R.W."/>
        </authorList>
    </citation>
    <scope>NUCLEOTIDE SEQUENCE [LARGE SCALE GENOMIC DNA]</scope>
    <source>
        <strain evidence="3">cv. Salinas</strain>
        <tissue evidence="2">Seedlings</tissue>
    </source>
</reference>
<keyword evidence="1" id="KW-1133">Transmembrane helix</keyword>
<keyword evidence="1" id="KW-0812">Transmembrane</keyword>
<name>A0A9R1XHV3_LACSA</name>
<keyword evidence="1" id="KW-0472">Membrane</keyword>
<gene>
    <name evidence="2" type="ORF">LSAT_V11C400159210</name>
</gene>
<protein>
    <submittedName>
        <fullName evidence="2">Uncharacterized protein</fullName>
    </submittedName>
</protein>
<comment type="caution">
    <text evidence="2">The sequence shown here is derived from an EMBL/GenBank/DDBJ whole genome shotgun (WGS) entry which is preliminary data.</text>
</comment>
<organism evidence="2 3">
    <name type="scientific">Lactuca sativa</name>
    <name type="common">Garden lettuce</name>
    <dbReference type="NCBI Taxonomy" id="4236"/>
    <lineage>
        <taxon>Eukaryota</taxon>
        <taxon>Viridiplantae</taxon>
        <taxon>Streptophyta</taxon>
        <taxon>Embryophyta</taxon>
        <taxon>Tracheophyta</taxon>
        <taxon>Spermatophyta</taxon>
        <taxon>Magnoliopsida</taxon>
        <taxon>eudicotyledons</taxon>
        <taxon>Gunneridae</taxon>
        <taxon>Pentapetalae</taxon>
        <taxon>asterids</taxon>
        <taxon>campanulids</taxon>
        <taxon>Asterales</taxon>
        <taxon>Asteraceae</taxon>
        <taxon>Cichorioideae</taxon>
        <taxon>Cichorieae</taxon>
        <taxon>Lactucinae</taxon>
        <taxon>Lactuca</taxon>
    </lineage>
</organism>
<evidence type="ECO:0000313" key="2">
    <source>
        <dbReference type="EMBL" id="KAJ0210574.1"/>
    </source>
</evidence>
<dbReference type="EMBL" id="NBSK02000004">
    <property type="protein sequence ID" value="KAJ0210574.1"/>
    <property type="molecule type" value="Genomic_DNA"/>
</dbReference>